<comment type="caution">
    <text evidence="3">The sequence shown here is derived from an EMBL/GenBank/DDBJ whole genome shotgun (WGS) entry which is preliminary data.</text>
</comment>
<keyword evidence="2" id="KW-0812">Transmembrane</keyword>
<gene>
    <name evidence="3" type="ORF">DFH08DRAFT_1001147</name>
</gene>
<name>A0AAD7A1U4_9AGAR</name>
<evidence type="ECO:0000313" key="4">
    <source>
        <dbReference type="Proteomes" id="UP001218218"/>
    </source>
</evidence>
<sequence length="207" mass="23493">MCDLHDTLQSSLVFGMLSLIPSNVFRYIAVSIASISLAIYCLHRYRPSVILGKLNGAIIIADEVLARIKTKCMRNHSMLAKTETRLLRTKLWASQIHSHLLETSDMSWPMYLESTITILRSLAMSERELRDIQRSLLLGIPRLHHISPTTQINTRSSSSRQLTNADLTKTSMEAWHGLHWDIEDRSSPSPHPCRARVHHDVAPGHEV</sequence>
<evidence type="ECO:0000256" key="2">
    <source>
        <dbReference type="SAM" id="Phobius"/>
    </source>
</evidence>
<dbReference type="Proteomes" id="UP001218218">
    <property type="component" value="Unassembled WGS sequence"/>
</dbReference>
<keyword evidence="2" id="KW-1133">Transmembrane helix</keyword>
<keyword evidence="4" id="KW-1185">Reference proteome</keyword>
<dbReference type="AlphaFoldDB" id="A0AAD7A1U4"/>
<feature type="compositionally biased region" description="Basic and acidic residues" evidence="1">
    <location>
        <begin position="198"/>
        <end position="207"/>
    </location>
</feature>
<keyword evidence="2" id="KW-0472">Membrane</keyword>
<organism evidence="3 4">
    <name type="scientific">Mycena albidolilacea</name>
    <dbReference type="NCBI Taxonomy" id="1033008"/>
    <lineage>
        <taxon>Eukaryota</taxon>
        <taxon>Fungi</taxon>
        <taxon>Dikarya</taxon>
        <taxon>Basidiomycota</taxon>
        <taxon>Agaricomycotina</taxon>
        <taxon>Agaricomycetes</taxon>
        <taxon>Agaricomycetidae</taxon>
        <taxon>Agaricales</taxon>
        <taxon>Marasmiineae</taxon>
        <taxon>Mycenaceae</taxon>
        <taxon>Mycena</taxon>
    </lineage>
</organism>
<proteinExistence type="predicted"/>
<reference evidence="3" key="1">
    <citation type="submission" date="2023-03" db="EMBL/GenBank/DDBJ databases">
        <title>Massive genome expansion in bonnet fungi (Mycena s.s.) driven by repeated elements and novel gene families across ecological guilds.</title>
        <authorList>
            <consortium name="Lawrence Berkeley National Laboratory"/>
            <person name="Harder C.B."/>
            <person name="Miyauchi S."/>
            <person name="Viragh M."/>
            <person name="Kuo A."/>
            <person name="Thoen E."/>
            <person name="Andreopoulos B."/>
            <person name="Lu D."/>
            <person name="Skrede I."/>
            <person name="Drula E."/>
            <person name="Henrissat B."/>
            <person name="Morin E."/>
            <person name="Kohler A."/>
            <person name="Barry K."/>
            <person name="LaButti K."/>
            <person name="Morin E."/>
            <person name="Salamov A."/>
            <person name="Lipzen A."/>
            <person name="Mereny Z."/>
            <person name="Hegedus B."/>
            <person name="Baldrian P."/>
            <person name="Stursova M."/>
            <person name="Weitz H."/>
            <person name="Taylor A."/>
            <person name="Grigoriev I.V."/>
            <person name="Nagy L.G."/>
            <person name="Martin F."/>
            <person name="Kauserud H."/>
        </authorList>
    </citation>
    <scope>NUCLEOTIDE SEQUENCE</scope>
    <source>
        <strain evidence="3">CBHHK002</strain>
    </source>
</reference>
<evidence type="ECO:0000256" key="1">
    <source>
        <dbReference type="SAM" id="MobiDB-lite"/>
    </source>
</evidence>
<evidence type="ECO:0000313" key="3">
    <source>
        <dbReference type="EMBL" id="KAJ7347861.1"/>
    </source>
</evidence>
<accession>A0AAD7A1U4</accession>
<feature type="transmembrane region" description="Helical" evidence="2">
    <location>
        <begin position="24"/>
        <end position="43"/>
    </location>
</feature>
<dbReference type="EMBL" id="JARIHO010000018">
    <property type="protein sequence ID" value="KAJ7347861.1"/>
    <property type="molecule type" value="Genomic_DNA"/>
</dbReference>
<feature type="region of interest" description="Disordered" evidence="1">
    <location>
        <begin position="186"/>
        <end position="207"/>
    </location>
</feature>
<protein>
    <submittedName>
        <fullName evidence="3">Uncharacterized protein</fullName>
    </submittedName>
</protein>